<feature type="region of interest" description="Disordered" evidence="1">
    <location>
        <begin position="392"/>
        <end position="422"/>
    </location>
</feature>
<evidence type="ECO:0000313" key="2">
    <source>
        <dbReference type="EMBL" id="CAI3995417.1"/>
    </source>
</evidence>
<evidence type="ECO:0000313" key="4">
    <source>
        <dbReference type="EMBL" id="CAL4782729.1"/>
    </source>
</evidence>
<protein>
    <submittedName>
        <fullName evidence="4">Retrovirus-related Pol polyprotein from transposon TNT 1-94</fullName>
    </submittedName>
</protein>
<feature type="compositionally biased region" description="Gly residues" evidence="1">
    <location>
        <begin position="242"/>
        <end position="255"/>
    </location>
</feature>
<dbReference type="EMBL" id="CAMXCT010002071">
    <property type="protein sequence ID" value="CAI3995417.1"/>
    <property type="molecule type" value="Genomic_DNA"/>
</dbReference>
<feature type="compositionally biased region" description="Basic and acidic residues" evidence="1">
    <location>
        <begin position="14"/>
        <end position="28"/>
    </location>
</feature>
<name>A0A9P1CN83_9DINO</name>
<reference evidence="2" key="1">
    <citation type="submission" date="2022-10" db="EMBL/GenBank/DDBJ databases">
        <authorList>
            <person name="Chen Y."/>
            <person name="Dougan E. K."/>
            <person name="Chan C."/>
            <person name="Rhodes N."/>
            <person name="Thang M."/>
        </authorList>
    </citation>
    <scope>NUCLEOTIDE SEQUENCE</scope>
</reference>
<dbReference type="AlphaFoldDB" id="A0A9P1CN83"/>
<comment type="caution">
    <text evidence="2">The sequence shown here is derived from an EMBL/GenBank/DDBJ whole genome shotgun (WGS) entry which is preliminary data.</text>
</comment>
<reference evidence="3" key="2">
    <citation type="submission" date="2024-04" db="EMBL/GenBank/DDBJ databases">
        <authorList>
            <person name="Chen Y."/>
            <person name="Shah S."/>
            <person name="Dougan E. K."/>
            <person name="Thang M."/>
            <person name="Chan C."/>
        </authorList>
    </citation>
    <scope>NUCLEOTIDE SEQUENCE [LARGE SCALE GENOMIC DNA]</scope>
</reference>
<feature type="compositionally biased region" description="Gly residues" evidence="1">
    <location>
        <begin position="392"/>
        <end position="405"/>
    </location>
</feature>
<evidence type="ECO:0000313" key="5">
    <source>
        <dbReference type="Proteomes" id="UP001152797"/>
    </source>
</evidence>
<feature type="region of interest" description="Disordered" evidence="1">
    <location>
        <begin position="862"/>
        <end position="895"/>
    </location>
</feature>
<evidence type="ECO:0000256" key="1">
    <source>
        <dbReference type="SAM" id="MobiDB-lite"/>
    </source>
</evidence>
<feature type="compositionally biased region" description="Basic residues" evidence="1">
    <location>
        <begin position="942"/>
        <end position="951"/>
    </location>
</feature>
<dbReference type="EMBL" id="CAMXCT020002071">
    <property type="protein sequence ID" value="CAL1148792.1"/>
    <property type="molecule type" value="Genomic_DNA"/>
</dbReference>
<sequence>MTKQKKKNQSKGSKGLEKPKSKGLEKPSSKPKKRLTKSNLEKLGKVSLKEKMKVATEDAASPEDAAIVLYNSMDKNEKAKAWSKHQTALKKASDAEKEEYENLSKKDKGIQAAAHLLEKEGKQHMATLKKVSTQDTFKQTDQWVSEKQMLQKWAAEELDAHIASGRIRWRECPGTWGVYEYKDTQDWSREVAQTRSKEFQQGNEWDPADEDLEKFLELYSKDWTSLTLDVSGKGSGKSSPGLGKGQGGKGKGQSLGKGKHRREQKEKPGIEQETDLEKVLKACKKARNMVSSCKAGLELALEKAKSKLSKSGQSNAMSLVTQLGKAFDQLKACLQTKDPQVKKLKEVLMKVAKVMADARDETRSSSTWATRQAPQLQVRKLATEFGKAQGCLGKGQGGKGKGQSLGKGKHRREQKEKPGIEQETDLEKVLKACKKARNMVSSCKADLELALEKAKSKLSKSGQSNAMSLVTQLGKAFDQLKACLQTKDPQVKKLKEVLMKVAKVMADARDETRSSSTWATRQAPQLQVRKLATEFGKAQGWKAHFGKDAPGNLRLGSFAEGPVQDGMQMARKKVSKLQRVLGVGFASAWKSIARIMKGLEKPPKKDQPKRLRGWQLEMQSGRKVAKKSVLEKTDHGLERPDEPHSGLANKLLSLWSCGTLSATMIREIAHLAMQDGADHPELVSLAKVKVPCLDPKSSLEKEDWASLFLTSGKQRGPGKDQWKAKRSWKGPKSHPSFGKDLGMGGGKGGARHEAKPWVDVGLLYKCLEKHQKLLADMKAYEHVSSQAAPNAKALLDLKDLWAGLLELSPQGSIHSQPLRQALISLLTTIPDLNSGKHSGAAWENLKIELEYQSLLEGLEKLQTAPGPNADPGDAEVVPENPGAEHVEQEEEEQRLEEACCISPACQQKAKRAHKQWSALEQADPSSPSHLVSHLEALEKSKAKPKAKAKASQRKDLEKSKTVGLDKPTAKPKVMVDWHQTLENSGRVSSEDLFALESGGKVNLAWQWGANVIFDDNASICMEAASWDMEHYPGNTKWCDHQWCGGGYSSFKAAVDAYLQAHQDD</sequence>
<organism evidence="2">
    <name type="scientific">Cladocopium goreaui</name>
    <dbReference type="NCBI Taxonomy" id="2562237"/>
    <lineage>
        <taxon>Eukaryota</taxon>
        <taxon>Sar</taxon>
        <taxon>Alveolata</taxon>
        <taxon>Dinophyceae</taxon>
        <taxon>Suessiales</taxon>
        <taxon>Symbiodiniaceae</taxon>
        <taxon>Cladocopium</taxon>
    </lineage>
</organism>
<accession>A0A9P1CN83</accession>
<proteinExistence type="predicted"/>
<evidence type="ECO:0000313" key="3">
    <source>
        <dbReference type="EMBL" id="CAL1148792.1"/>
    </source>
</evidence>
<feature type="region of interest" description="Disordered" evidence="1">
    <location>
        <begin position="715"/>
        <end position="750"/>
    </location>
</feature>
<gene>
    <name evidence="2" type="ORF">C1SCF055_LOCUS21983</name>
</gene>
<keyword evidence="5" id="KW-1185">Reference proteome</keyword>
<feature type="region of interest" description="Disordered" evidence="1">
    <location>
        <begin position="937"/>
        <end position="967"/>
    </location>
</feature>
<feature type="region of interest" description="Disordered" evidence="1">
    <location>
        <begin position="1"/>
        <end position="49"/>
    </location>
</feature>
<dbReference type="Proteomes" id="UP001152797">
    <property type="component" value="Unassembled WGS sequence"/>
</dbReference>
<feature type="compositionally biased region" description="Basic and acidic residues" evidence="1">
    <location>
        <begin position="263"/>
        <end position="274"/>
    </location>
</feature>
<feature type="compositionally biased region" description="Basic and acidic residues" evidence="1">
    <location>
        <begin position="39"/>
        <end position="49"/>
    </location>
</feature>
<dbReference type="EMBL" id="CAMXCT030002071">
    <property type="protein sequence ID" value="CAL4782729.1"/>
    <property type="molecule type" value="Genomic_DNA"/>
</dbReference>
<feature type="region of interest" description="Disordered" evidence="1">
    <location>
        <begin position="230"/>
        <end position="274"/>
    </location>
</feature>
<feature type="compositionally biased region" description="Basic and acidic residues" evidence="1">
    <location>
        <begin position="413"/>
        <end position="422"/>
    </location>
</feature>